<gene>
    <name evidence="1" type="ORF">GK091_11105</name>
</gene>
<evidence type="ECO:0000313" key="2">
    <source>
        <dbReference type="Proteomes" id="UP000477386"/>
    </source>
</evidence>
<proteinExistence type="predicted"/>
<dbReference type="EMBL" id="JAAGNZ010000001">
    <property type="protein sequence ID" value="NEU67430.1"/>
    <property type="molecule type" value="Genomic_DNA"/>
</dbReference>
<dbReference type="RefSeq" id="WP_164037401.1">
    <property type="nucleotide sequence ID" value="NZ_JAAGNZ010000001.1"/>
</dbReference>
<reference evidence="1 2" key="1">
    <citation type="submission" date="2020-02" db="EMBL/GenBank/DDBJ databases">
        <title>Draft genome sequence of two Spirosoma agri KCTC 52727 and Spirosoma terrae KCTC 52035.</title>
        <authorList>
            <person name="Rojas J."/>
            <person name="Ambika Manirajan B."/>
            <person name="Ratering S."/>
            <person name="Suarez C."/>
            <person name="Schnell S."/>
        </authorList>
    </citation>
    <scope>NUCLEOTIDE SEQUENCE [LARGE SCALE GENOMIC DNA]</scope>
    <source>
        <strain evidence="1 2">KCTC 52727</strain>
    </source>
</reference>
<evidence type="ECO:0000313" key="1">
    <source>
        <dbReference type="EMBL" id="NEU67430.1"/>
    </source>
</evidence>
<protein>
    <recommendedName>
        <fullName evidence="3">Lipocalin-like domain-containing protein</fullName>
    </recommendedName>
</protein>
<sequence>MKHLRIFVFLLVVSVSLLNCKKDNGDTPAPTAASQTELLVANKWLLSRVANTNDQTIGVGQMSATTLLLFELDMQFRDDNTVRAINHKTSQVINGGTWKLAADNLSMDVDVNGFKGNFPIVTLTRTKLTLRQRAPVSGVESDINLEFTPSL</sequence>
<organism evidence="1 2">
    <name type="scientific">Spirosoma agri</name>
    <dbReference type="NCBI Taxonomy" id="1987381"/>
    <lineage>
        <taxon>Bacteria</taxon>
        <taxon>Pseudomonadati</taxon>
        <taxon>Bacteroidota</taxon>
        <taxon>Cytophagia</taxon>
        <taxon>Cytophagales</taxon>
        <taxon>Cytophagaceae</taxon>
        <taxon>Spirosoma</taxon>
    </lineage>
</organism>
<keyword evidence="2" id="KW-1185">Reference proteome</keyword>
<evidence type="ECO:0008006" key="3">
    <source>
        <dbReference type="Google" id="ProtNLM"/>
    </source>
</evidence>
<dbReference type="Proteomes" id="UP000477386">
    <property type="component" value="Unassembled WGS sequence"/>
</dbReference>
<dbReference type="AlphaFoldDB" id="A0A6M0IGL6"/>
<comment type="caution">
    <text evidence="1">The sequence shown here is derived from an EMBL/GenBank/DDBJ whole genome shotgun (WGS) entry which is preliminary data.</text>
</comment>
<accession>A0A6M0IGL6</accession>
<name>A0A6M0IGL6_9BACT</name>